<dbReference type="OrthoDB" id="289228at2759"/>
<dbReference type="Pfam" id="PF07534">
    <property type="entry name" value="TLD"/>
    <property type="match status" value="1"/>
</dbReference>
<dbReference type="SMART" id="SM00584">
    <property type="entry name" value="TLDc"/>
    <property type="match status" value="1"/>
</dbReference>
<dbReference type="OMA" id="KWEFEAR"/>
<proteinExistence type="inferred from homology"/>
<evidence type="ECO:0000256" key="2">
    <source>
        <dbReference type="ARBA" id="ARBA00004496"/>
    </source>
</evidence>
<gene>
    <name evidence="8" type="ORF">PCON_07534</name>
</gene>
<evidence type="ECO:0000256" key="6">
    <source>
        <dbReference type="SAM" id="MobiDB-lite"/>
    </source>
</evidence>
<dbReference type="GO" id="GO:0006979">
    <property type="term" value="P:response to oxidative stress"/>
    <property type="evidence" value="ECO:0007669"/>
    <property type="project" value="TreeGrafter"/>
</dbReference>
<dbReference type="EMBL" id="HF935383">
    <property type="protein sequence ID" value="CCX07945.1"/>
    <property type="molecule type" value="Genomic_DNA"/>
</dbReference>
<protein>
    <recommendedName>
        <fullName evidence="4">Restriction of telomere capping protein 5</fullName>
    </recommendedName>
</protein>
<evidence type="ECO:0000256" key="3">
    <source>
        <dbReference type="ARBA" id="ARBA00006731"/>
    </source>
</evidence>
<evidence type="ECO:0000256" key="5">
    <source>
        <dbReference type="ARBA" id="ARBA00022490"/>
    </source>
</evidence>
<sequence>MGQSESSVTQHTLSAGEELSKQLAEQFAAKCFSHIEMVSFKDNFRALADTQDGVRYWKEETLTQFLELPDVAGIRSIIFQMTSNLGAFPFESKGPAILNLEALVKAVALVTGRSAKVLKQDDHLRILFRSLAVREKKPTIDSNGNNALDGVAEQGSEDEDEEDLVLDELKALDGADDLAKERSSYSLHIPIDHLRHLLQFLLAIPSLQQTESLSLYADKFSDPSIATTAECLLRCFPTVESGIKYRSFKTTIRKLMPHLFSQGLPQLFLHFLYSENFTAVRSPTALSPSSLSPIPIEEPQPIILKPSELMTPALLSQLSLFISSDRLFRRVRPLYLGSSDGFSMGAFETKVVNWRAPTILLVSGQRISEPPSNRERSLTERLPLRRHPAGSDPEGDGKVVFGAFIQSPWKISHKECFGDSQTILFQLSPVMRIWKAGGGSREFVYFNRDDGVGFGAPVQDWKNTRRQSPYFHTGAVSLVLDNGLEWGVMTATGDEGAFRMDGGEKIQERFEVLELEVWGCGGEKEAEEQLKVWQWEEREALLRRQINLGKDIEADRALLEMAGLVGQNQSGGSMN</sequence>
<dbReference type="Proteomes" id="UP000018144">
    <property type="component" value="Unassembled WGS sequence"/>
</dbReference>
<name>U4KZM3_PYROM</name>
<dbReference type="PANTHER" id="PTHR23354">
    <property type="entry name" value="NUCLEOLAR PROTEIN 7/ESTROGEN RECEPTOR COACTIVATOR-RELATED"/>
    <property type="match status" value="1"/>
</dbReference>
<comment type="similarity">
    <text evidence="3">Belongs to the RTC5 family.</text>
</comment>
<feature type="domain" description="TLDc" evidence="7">
    <location>
        <begin position="308"/>
        <end position="521"/>
    </location>
</feature>
<dbReference type="InterPro" id="IPR006571">
    <property type="entry name" value="TLDc_dom"/>
</dbReference>
<comment type="function">
    <text evidence="1">May be involved in a process influencing telomere capping.</text>
</comment>
<keyword evidence="5" id="KW-0963">Cytoplasm</keyword>
<evidence type="ECO:0000256" key="1">
    <source>
        <dbReference type="ARBA" id="ARBA00002738"/>
    </source>
</evidence>
<evidence type="ECO:0000259" key="7">
    <source>
        <dbReference type="PROSITE" id="PS51886"/>
    </source>
</evidence>
<dbReference type="STRING" id="1076935.U4KZM3"/>
<feature type="region of interest" description="Disordered" evidence="6">
    <location>
        <begin position="367"/>
        <end position="394"/>
    </location>
</feature>
<dbReference type="GO" id="GO:0005634">
    <property type="term" value="C:nucleus"/>
    <property type="evidence" value="ECO:0007669"/>
    <property type="project" value="TreeGrafter"/>
</dbReference>
<accession>U4KZM3</accession>
<organism evidence="8 9">
    <name type="scientific">Pyronema omphalodes (strain CBS 100304)</name>
    <name type="common">Pyronema confluens</name>
    <dbReference type="NCBI Taxonomy" id="1076935"/>
    <lineage>
        <taxon>Eukaryota</taxon>
        <taxon>Fungi</taxon>
        <taxon>Dikarya</taxon>
        <taxon>Ascomycota</taxon>
        <taxon>Pezizomycotina</taxon>
        <taxon>Pezizomycetes</taxon>
        <taxon>Pezizales</taxon>
        <taxon>Pyronemataceae</taxon>
        <taxon>Pyronema</taxon>
    </lineage>
</organism>
<keyword evidence="9" id="KW-1185">Reference proteome</keyword>
<dbReference type="PROSITE" id="PS51886">
    <property type="entry name" value="TLDC"/>
    <property type="match status" value="1"/>
</dbReference>
<evidence type="ECO:0000313" key="8">
    <source>
        <dbReference type="EMBL" id="CCX07945.1"/>
    </source>
</evidence>
<dbReference type="GO" id="GO:0005737">
    <property type="term" value="C:cytoplasm"/>
    <property type="evidence" value="ECO:0007669"/>
    <property type="project" value="UniProtKB-SubCell"/>
</dbReference>
<feature type="compositionally biased region" description="Basic and acidic residues" evidence="6">
    <location>
        <begin position="372"/>
        <end position="383"/>
    </location>
</feature>
<comment type="subcellular location">
    <subcellularLocation>
        <location evidence="2">Cytoplasm</location>
    </subcellularLocation>
</comment>
<evidence type="ECO:0000313" key="9">
    <source>
        <dbReference type="Proteomes" id="UP000018144"/>
    </source>
</evidence>
<reference evidence="8 9" key="1">
    <citation type="journal article" date="2013" name="PLoS Genet.">
        <title>The genome and development-dependent transcriptomes of Pyronema confluens: a window into fungal evolution.</title>
        <authorList>
            <person name="Traeger S."/>
            <person name="Altegoer F."/>
            <person name="Freitag M."/>
            <person name="Gabaldon T."/>
            <person name="Kempken F."/>
            <person name="Kumar A."/>
            <person name="Marcet-Houben M."/>
            <person name="Poggeler S."/>
            <person name="Stajich J.E."/>
            <person name="Nowrousian M."/>
        </authorList>
    </citation>
    <scope>NUCLEOTIDE SEQUENCE [LARGE SCALE GENOMIC DNA]</scope>
    <source>
        <strain evidence="9">CBS 100304</strain>
        <tissue evidence="8">Vegetative mycelium</tissue>
    </source>
</reference>
<evidence type="ECO:0000256" key="4">
    <source>
        <dbReference type="ARBA" id="ARBA00015163"/>
    </source>
</evidence>
<dbReference type="eggNOG" id="ENOG502QV3R">
    <property type="taxonomic scope" value="Eukaryota"/>
</dbReference>
<dbReference type="AlphaFoldDB" id="U4KZM3"/>
<dbReference type="PANTHER" id="PTHR23354:SF130">
    <property type="entry name" value="RESTRICTION OF TELOMERE CAPPING PROTEIN 5"/>
    <property type="match status" value="1"/>
</dbReference>